<gene>
    <name evidence="1" type="ORF">E2C01_059208</name>
</gene>
<name>A0A5B7GXF5_PORTR</name>
<evidence type="ECO:0000313" key="1">
    <source>
        <dbReference type="EMBL" id="MPC65081.1"/>
    </source>
</evidence>
<dbReference type="EMBL" id="VSRR010022902">
    <property type="protein sequence ID" value="MPC65081.1"/>
    <property type="molecule type" value="Genomic_DNA"/>
</dbReference>
<evidence type="ECO:0000313" key="2">
    <source>
        <dbReference type="Proteomes" id="UP000324222"/>
    </source>
</evidence>
<comment type="caution">
    <text evidence="1">The sequence shown here is derived from an EMBL/GenBank/DDBJ whole genome shotgun (WGS) entry which is preliminary data.</text>
</comment>
<accession>A0A5B7GXF5</accession>
<sequence length="34" mass="3848">MLRTGLPNDTITLPIMFLGHPRDTKVKETRNIPA</sequence>
<dbReference type="Proteomes" id="UP000324222">
    <property type="component" value="Unassembled WGS sequence"/>
</dbReference>
<reference evidence="1 2" key="1">
    <citation type="submission" date="2019-05" db="EMBL/GenBank/DDBJ databases">
        <title>Another draft genome of Portunus trituberculatus and its Hox gene families provides insights of decapod evolution.</title>
        <authorList>
            <person name="Jeong J.-H."/>
            <person name="Song I."/>
            <person name="Kim S."/>
            <person name="Choi T."/>
            <person name="Kim D."/>
            <person name="Ryu S."/>
            <person name="Kim W."/>
        </authorList>
    </citation>
    <scope>NUCLEOTIDE SEQUENCE [LARGE SCALE GENOMIC DNA]</scope>
    <source>
        <tissue evidence="1">Muscle</tissue>
    </source>
</reference>
<organism evidence="1 2">
    <name type="scientific">Portunus trituberculatus</name>
    <name type="common">Swimming crab</name>
    <name type="synonym">Neptunus trituberculatus</name>
    <dbReference type="NCBI Taxonomy" id="210409"/>
    <lineage>
        <taxon>Eukaryota</taxon>
        <taxon>Metazoa</taxon>
        <taxon>Ecdysozoa</taxon>
        <taxon>Arthropoda</taxon>
        <taxon>Crustacea</taxon>
        <taxon>Multicrustacea</taxon>
        <taxon>Malacostraca</taxon>
        <taxon>Eumalacostraca</taxon>
        <taxon>Eucarida</taxon>
        <taxon>Decapoda</taxon>
        <taxon>Pleocyemata</taxon>
        <taxon>Brachyura</taxon>
        <taxon>Eubrachyura</taxon>
        <taxon>Portunoidea</taxon>
        <taxon>Portunidae</taxon>
        <taxon>Portuninae</taxon>
        <taxon>Portunus</taxon>
    </lineage>
</organism>
<protein>
    <submittedName>
        <fullName evidence="1">Uncharacterized protein</fullName>
    </submittedName>
</protein>
<dbReference type="AlphaFoldDB" id="A0A5B7GXF5"/>
<proteinExistence type="predicted"/>
<keyword evidence="2" id="KW-1185">Reference proteome</keyword>